<evidence type="ECO:0000256" key="3">
    <source>
        <dbReference type="ARBA" id="ARBA00023315"/>
    </source>
</evidence>
<keyword evidence="4" id="KW-0472">Membrane</keyword>
<organism evidence="6 7">
    <name type="scientific">Pontibacter ummariensis</name>
    <dbReference type="NCBI Taxonomy" id="1610492"/>
    <lineage>
        <taxon>Bacteria</taxon>
        <taxon>Pseudomonadati</taxon>
        <taxon>Bacteroidota</taxon>
        <taxon>Cytophagia</taxon>
        <taxon>Cytophagales</taxon>
        <taxon>Hymenobacteraceae</taxon>
        <taxon>Pontibacter</taxon>
    </lineage>
</organism>
<gene>
    <name evidence="6" type="ORF">SAMN06296052_10632</name>
</gene>
<keyword evidence="7" id="KW-1185">Reference proteome</keyword>
<evidence type="ECO:0000256" key="4">
    <source>
        <dbReference type="SAM" id="Phobius"/>
    </source>
</evidence>
<name>A0A239E9C4_9BACT</name>
<dbReference type="SUPFAM" id="SSF69593">
    <property type="entry name" value="Glycerol-3-phosphate (1)-acyltransferase"/>
    <property type="match status" value="1"/>
</dbReference>
<comment type="pathway">
    <text evidence="1">Lipid metabolism.</text>
</comment>
<sequence length="274" mass="32035">MLTFGSMKAIKYLSHRIYTTWCVTWFVVPFVVTYPLQAFLSRKEKWYRHVHNINRAWSTVFLRMFLAPLIVEWRMRFDRKQLYVFTPNHSSYLDIPMLLHTIPGFLNFVGKSSLAKVPLWGEVYSKLYIPVDRRNPVSSARSYIRSKKTLEQGRNLVIFPEGTIPKTAGVKMLPFKDGPFKIAIEMQVPVVPVTMPYNQHFLPDLDGKLKVRWHPLKIVVHEPIDTKGMTLADLPELKERVFNIIQTEITKHSKTYVNGYPDYQENSAFSEARI</sequence>
<dbReference type="AlphaFoldDB" id="A0A239E9C4"/>
<evidence type="ECO:0000313" key="6">
    <source>
        <dbReference type="EMBL" id="SNS40484.1"/>
    </source>
</evidence>
<evidence type="ECO:0000259" key="5">
    <source>
        <dbReference type="SMART" id="SM00563"/>
    </source>
</evidence>
<proteinExistence type="predicted"/>
<dbReference type="Proteomes" id="UP000198432">
    <property type="component" value="Unassembled WGS sequence"/>
</dbReference>
<dbReference type="GO" id="GO:0003841">
    <property type="term" value="F:1-acylglycerol-3-phosphate O-acyltransferase activity"/>
    <property type="evidence" value="ECO:0007669"/>
    <property type="project" value="TreeGrafter"/>
</dbReference>
<dbReference type="CDD" id="cd07989">
    <property type="entry name" value="LPLAT_AGPAT-like"/>
    <property type="match status" value="1"/>
</dbReference>
<reference evidence="7" key="1">
    <citation type="submission" date="2017-06" db="EMBL/GenBank/DDBJ databases">
        <authorList>
            <person name="Varghese N."/>
            <person name="Submissions S."/>
        </authorList>
    </citation>
    <scope>NUCLEOTIDE SEQUENCE [LARGE SCALE GENOMIC DNA]</scope>
    <source>
        <strain evidence="7">NKM1</strain>
    </source>
</reference>
<dbReference type="PANTHER" id="PTHR10434">
    <property type="entry name" value="1-ACYL-SN-GLYCEROL-3-PHOSPHATE ACYLTRANSFERASE"/>
    <property type="match status" value="1"/>
</dbReference>
<dbReference type="InterPro" id="IPR002123">
    <property type="entry name" value="Plipid/glycerol_acylTrfase"/>
</dbReference>
<protein>
    <submittedName>
        <fullName evidence="6">1-acyl-sn-glycerol-3-phosphate acyltransferase</fullName>
    </submittedName>
</protein>
<keyword evidence="4" id="KW-0812">Transmembrane</keyword>
<evidence type="ECO:0000256" key="2">
    <source>
        <dbReference type="ARBA" id="ARBA00022679"/>
    </source>
</evidence>
<keyword evidence="2 6" id="KW-0808">Transferase</keyword>
<feature type="domain" description="Phospholipid/glycerol acyltransferase" evidence="5">
    <location>
        <begin position="83"/>
        <end position="198"/>
    </location>
</feature>
<dbReference type="SMART" id="SM00563">
    <property type="entry name" value="PlsC"/>
    <property type="match status" value="1"/>
</dbReference>
<dbReference type="Pfam" id="PF01553">
    <property type="entry name" value="Acyltransferase"/>
    <property type="match status" value="1"/>
</dbReference>
<dbReference type="PANTHER" id="PTHR10434:SF11">
    <property type="entry name" value="1-ACYL-SN-GLYCEROL-3-PHOSPHATE ACYLTRANSFERASE"/>
    <property type="match status" value="1"/>
</dbReference>
<keyword evidence="3 6" id="KW-0012">Acyltransferase</keyword>
<evidence type="ECO:0000313" key="7">
    <source>
        <dbReference type="Proteomes" id="UP000198432"/>
    </source>
</evidence>
<dbReference type="EMBL" id="FZOQ01000006">
    <property type="protein sequence ID" value="SNS40484.1"/>
    <property type="molecule type" value="Genomic_DNA"/>
</dbReference>
<dbReference type="GO" id="GO:0006654">
    <property type="term" value="P:phosphatidic acid biosynthetic process"/>
    <property type="evidence" value="ECO:0007669"/>
    <property type="project" value="TreeGrafter"/>
</dbReference>
<evidence type="ECO:0000256" key="1">
    <source>
        <dbReference type="ARBA" id="ARBA00005189"/>
    </source>
</evidence>
<accession>A0A239E9C4</accession>
<keyword evidence="4" id="KW-1133">Transmembrane helix</keyword>
<feature type="transmembrane region" description="Helical" evidence="4">
    <location>
        <begin position="17"/>
        <end position="36"/>
    </location>
</feature>